<dbReference type="AlphaFoldDB" id="A0AA49GQA0"/>
<gene>
    <name evidence="1" type="ORF">K4G66_28865</name>
</gene>
<reference evidence="1" key="1">
    <citation type="journal article" date="2023" name="Comput. Struct. Biotechnol. J.">
        <title>Discovery of a novel marine Bacteroidetes with a rich repertoire of carbohydrate-active enzymes.</title>
        <authorList>
            <person name="Chen B."/>
            <person name="Liu G."/>
            <person name="Chen Q."/>
            <person name="Wang H."/>
            <person name="Liu L."/>
            <person name="Tang K."/>
        </authorList>
    </citation>
    <scope>NUCLEOTIDE SEQUENCE</scope>
    <source>
        <strain evidence="1">TK19036</strain>
    </source>
</reference>
<organism evidence="1">
    <name type="scientific">Roseihalotalea indica</name>
    <dbReference type="NCBI Taxonomy" id="2867963"/>
    <lineage>
        <taxon>Bacteria</taxon>
        <taxon>Pseudomonadati</taxon>
        <taxon>Bacteroidota</taxon>
        <taxon>Cytophagia</taxon>
        <taxon>Cytophagales</taxon>
        <taxon>Catalimonadaceae</taxon>
        <taxon>Roseihalotalea</taxon>
    </lineage>
</organism>
<protein>
    <submittedName>
        <fullName evidence="1">Uncharacterized protein</fullName>
    </submittedName>
</protein>
<dbReference type="EMBL" id="CP120682">
    <property type="protein sequence ID" value="WKN36376.1"/>
    <property type="molecule type" value="Genomic_DNA"/>
</dbReference>
<name>A0AA49GQA0_9BACT</name>
<accession>A0AA49GQA0</accession>
<reference evidence="1" key="2">
    <citation type="journal article" date="2024" name="Antonie Van Leeuwenhoek">
        <title>Roseihalotalea indica gen. nov., sp. nov., a halophilic Bacteroidetes from mesopelagic Southwest Indian Ocean with higher carbohydrate metabolic potential.</title>
        <authorList>
            <person name="Chen B."/>
            <person name="Zhang M."/>
            <person name="Lin D."/>
            <person name="Ye J."/>
            <person name="Tang K."/>
        </authorList>
    </citation>
    <scope>NUCLEOTIDE SEQUENCE</scope>
    <source>
        <strain evidence="1">TK19036</strain>
    </source>
</reference>
<sequence length="150" mass="17880">MKQSGTTQVSELSQFTTHFDSRFAKVIYSEKDNIILCELKSEYVPIEHFKDTFYKISELVKKGINGKFIFDKRSLRAFHQPSMEWYYVVWKKDMYQHGLAKHRKILPKEAWFRKSVEIARNEMISAYPNDPVLDKLDIRYCESIEEALEN</sequence>
<proteinExistence type="predicted"/>
<evidence type="ECO:0000313" key="1">
    <source>
        <dbReference type="EMBL" id="WKN36376.1"/>
    </source>
</evidence>